<gene>
    <name evidence="2" type="ORF">NEOCIP111885_00999</name>
</gene>
<dbReference type="Proteomes" id="UP000789845">
    <property type="component" value="Unassembled WGS sequence"/>
</dbReference>
<dbReference type="Gene3D" id="3.40.50.720">
    <property type="entry name" value="NAD(P)-binding Rossmann-like Domain"/>
    <property type="match status" value="1"/>
</dbReference>
<dbReference type="SUPFAM" id="SSF51735">
    <property type="entry name" value="NAD(P)-binding Rossmann-fold domains"/>
    <property type="match status" value="1"/>
</dbReference>
<dbReference type="AlphaFoldDB" id="A0A9C7L9W8"/>
<reference evidence="2" key="1">
    <citation type="submission" date="2021-10" db="EMBL/GenBank/DDBJ databases">
        <authorList>
            <person name="Criscuolo A."/>
        </authorList>
    </citation>
    <scope>NUCLEOTIDE SEQUENCE</scope>
    <source>
        <strain evidence="2">CIP111885</strain>
    </source>
</reference>
<dbReference type="InterPro" id="IPR016040">
    <property type="entry name" value="NAD(P)-bd_dom"/>
</dbReference>
<dbReference type="PANTHER" id="PTHR14097">
    <property type="entry name" value="OXIDOREDUCTASE HTATIP2"/>
    <property type="match status" value="1"/>
</dbReference>
<protein>
    <recommendedName>
        <fullName evidence="1">NAD(P)-binding domain-containing protein</fullName>
    </recommendedName>
</protein>
<name>A0A9C7L9W8_9BACI</name>
<sequence>MMTIEKKKSALLVGATGLVGGELLTILLEQDRYESVKVFTRKPLKVNHPKLKQIIVDFDNLHQYKEHLNVNDVYCCLGTTIKKAGSQAAFRKVDYEYPIGLVKLAEEYTVEKFLIITAMGADKSSKVFYNRVKGEVEGKLRNSAIRNLHIFRPSLLLGEREEFRFGEKLAIILSPILSLAMVGSLRKYKPIQARNVAKAMFLSGQTQRTGLFIYSSNEIQDISDGKYSWK</sequence>
<dbReference type="Pfam" id="PF13460">
    <property type="entry name" value="NAD_binding_10"/>
    <property type="match status" value="1"/>
</dbReference>
<dbReference type="PANTHER" id="PTHR14097:SF7">
    <property type="entry name" value="OXIDOREDUCTASE HTATIP2"/>
    <property type="match status" value="1"/>
</dbReference>
<dbReference type="InterPro" id="IPR036291">
    <property type="entry name" value="NAD(P)-bd_dom_sf"/>
</dbReference>
<accession>A0A9C7L9W8</accession>
<proteinExistence type="predicted"/>
<dbReference type="EMBL" id="CAKJTG010000005">
    <property type="protein sequence ID" value="CAG9607308.1"/>
    <property type="molecule type" value="Genomic_DNA"/>
</dbReference>
<evidence type="ECO:0000313" key="3">
    <source>
        <dbReference type="Proteomes" id="UP000789845"/>
    </source>
</evidence>
<keyword evidence="3" id="KW-1185">Reference proteome</keyword>
<dbReference type="RefSeq" id="WP_230495583.1">
    <property type="nucleotide sequence ID" value="NZ_CAKJTG010000005.1"/>
</dbReference>
<evidence type="ECO:0000313" key="2">
    <source>
        <dbReference type="EMBL" id="CAG9607308.1"/>
    </source>
</evidence>
<organism evidence="2 3">
    <name type="scientific">Pseudoneobacillus rhizosphaerae</name>
    <dbReference type="NCBI Taxonomy" id="2880968"/>
    <lineage>
        <taxon>Bacteria</taxon>
        <taxon>Bacillati</taxon>
        <taxon>Bacillota</taxon>
        <taxon>Bacilli</taxon>
        <taxon>Bacillales</taxon>
        <taxon>Bacillaceae</taxon>
        <taxon>Pseudoneobacillus</taxon>
    </lineage>
</organism>
<dbReference type="CDD" id="cd05250">
    <property type="entry name" value="CC3_like_SDR_a"/>
    <property type="match status" value="1"/>
</dbReference>
<feature type="domain" description="NAD(P)-binding" evidence="1">
    <location>
        <begin position="14"/>
        <end position="131"/>
    </location>
</feature>
<evidence type="ECO:0000259" key="1">
    <source>
        <dbReference type="Pfam" id="PF13460"/>
    </source>
</evidence>
<comment type="caution">
    <text evidence="2">The sequence shown here is derived from an EMBL/GenBank/DDBJ whole genome shotgun (WGS) entry which is preliminary data.</text>
</comment>